<proteinExistence type="predicted"/>
<accession>A0A4Y2VZ40</accession>
<keyword evidence="2" id="KW-1185">Reference proteome</keyword>
<organism evidence="1 2">
    <name type="scientific">Araneus ventricosus</name>
    <name type="common">Orbweaver spider</name>
    <name type="synonym">Epeira ventricosa</name>
    <dbReference type="NCBI Taxonomy" id="182803"/>
    <lineage>
        <taxon>Eukaryota</taxon>
        <taxon>Metazoa</taxon>
        <taxon>Ecdysozoa</taxon>
        <taxon>Arthropoda</taxon>
        <taxon>Chelicerata</taxon>
        <taxon>Arachnida</taxon>
        <taxon>Araneae</taxon>
        <taxon>Araneomorphae</taxon>
        <taxon>Entelegynae</taxon>
        <taxon>Araneoidea</taxon>
        <taxon>Araneidae</taxon>
        <taxon>Araneus</taxon>
    </lineage>
</organism>
<dbReference type="OrthoDB" id="5326588at2759"/>
<dbReference type="AlphaFoldDB" id="A0A4Y2VZ40"/>
<protein>
    <submittedName>
        <fullName evidence="1">Uncharacterized protein</fullName>
    </submittedName>
</protein>
<comment type="caution">
    <text evidence="1">The sequence shown here is derived from an EMBL/GenBank/DDBJ whole genome shotgun (WGS) entry which is preliminary data.</text>
</comment>
<sequence>MRRKLCGTAVVTTNKIKLKSILVMYLYRLDLYCTEKDNQNSMRIVTNMENRFRATLVLWLGREFYRGKCGLSGSSEAWTPYFSDKLDDHFGDKFYDLGDKSKIRENANLSSISQLGEEICLNVQDDFM</sequence>
<dbReference type="Proteomes" id="UP000499080">
    <property type="component" value="Unassembled WGS sequence"/>
</dbReference>
<dbReference type="EMBL" id="BGPR01053918">
    <property type="protein sequence ID" value="GBO30713.1"/>
    <property type="molecule type" value="Genomic_DNA"/>
</dbReference>
<name>A0A4Y2VZ40_ARAVE</name>
<gene>
    <name evidence="1" type="ORF">AVEN_160688_1</name>
</gene>
<reference evidence="1 2" key="1">
    <citation type="journal article" date="2019" name="Sci. Rep.">
        <title>Orb-weaving spider Araneus ventricosus genome elucidates the spidroin gene catalogue.</title>
        <authorList>
            <person name="Kono N."/>
            <person name="Nakamura H."/>
            <person name="Ohtoshi R."/>
            <person name="Moran D.A.P."/>
            <person name="Shinohara A."/>
            <person name="Yoshida Y."/>
            <person name="Fujiwara M."/>
            <person name="Mori M."/>
            <person name="Tomita M."/>
            <person name="Arakawa K."/>
        </authorList>
    </citation>
    <scope>NUCLEOTIDE SEQUENCE [LARGE SCALE GENOMIC DNA]</scope>
</reference>
<evidence type="ECO:0000313" key="1">
    <source>
        <dbReference type="EMBL" id="GBO30713.1"/>
    </source>
</evidence>
<evidence type="ECO:0000313" key="2">
    <source>
        <dbReference type="Proteomes" id="UP000499080"/>
    </source>
</evidence>